<dbReference type="GO" id="GO:0006537">
    <property type="term" value="P:glutamate biosynthetic process"/>
    <property type="evidence" value="ECO:0007669"/>
    <property type="project" value="UniProtKB-KW"/>
</dbReference>
<evidence type="ECO:0000256" key="1">
    <source>
        <dbReference type="ARBA" id="ARBA00022605"/>
    </source>
</evidence>
<dbReference type="SUPFAM" id="SSF51971">
    <property type="entry name" value="Nucleotide-binding domain"/>
    <property type="match status" value="1"/>
</dbReference>
<evidence type="ECO:0000259" key="6">
    <source>
        <dbReference type="Pfam" id="PF14691"/>
    </source>
</evidence>
<dbReference type="InterPro" id="IPR028261">
    <property type="entry name" value="DPD_II"/>
</dbReference>
<dbReference type="InterPro" id="IPR051394">
    <property type="entry name" value="Glutamate_Synthase"/>
</dbReference>
<dbReference type="RefSeq" id="WP_188802661.1">
    <property type="nucleotide sequence ID" value="NZ_BMOK01000006.1"/>
</dbReference>
<evidence type="ECO:0000256" key="2">
    <source>
        <dbReference type="ARBA" id="ARBA00023002"/>
    </source>
</evidence>
<accession>A0A917S344</accession>
<evidence type="ECO:0000256" key="3">
    <source>
        <dbReference type="ARBA" id="ARBA00023164"/>
    </source>
</evidence>
<evidence type="ECO:0000256" key="4">
    <source>
        <dbReference type="ARBA" id="ARBA00029440"/>
    </source>
</evidence>
<feature type="domain" description="FAD/NAD(P)-binding" evidence="5">
    <location>
        <begin position="153"/>
        <end position="318"/>
    </location>
</feature>
<dbReference type="Pfam" id="PF14691">
    <property type="entry name" value="Fer4_20"/>
    <property type="match status" value="1"/>
</dbReference>
<organism evidence="7 8">
    <name type="scientific">Sporolactobacillus putidus</name>
    <dbReference type="NCBI Taxonomy" id="492735"/>
    <lineage>
        <taxon>Bacteria</taxon>
        <taxon>Bacillati</taxon>
        <taxon>Bacillota</taxon>
        <taxon>Bacilli</taxon>
        <taxon>Bacillales</taxon>
        <taxon>Sporolactobacillaceae</taxon>
        <taxon>Sporolactobacillus</taxon>
    </lineage>
</organism>
<comment type="caution">
    <text evidence="7">The sequence shown here is derived from an EMBL/GenBank/DDBJ whole genome shotgun (WGS) entry which is preliminary data.</text>
</comment>
<keyword evidence="8" id="KW-1185">Reference proteome</keyword>
<dbReference type="GO" id="GO:0016639">
    <property type="term" value="F:oxidoreductase activity, acting on the CH-NH2 group of donors, NAD or NADP as acceptor"/>
    <property type="evidence" value="ECO:0007669"/>
    <property type="project" value="InterPro"/>
</dbReference>
<proteinExistence type="predicted"/>
<dbReference type="NCBIfam" id="TIGR01317">
    <property type="entry name" value="GOGAT_sm_gam"/>
    <property type="match status" value="1"/>
</dbReference>
<gene>
    <name evidence="7" type="primary">gltB</name>
    <name evidence="7" type="ORF">GCM10007968_16830</name>
</gene>
<dbReference type="InterPro" id="IPR036188">
    <property type="entry name" value="FAD/NAD-bd_sf"/>
</dbReference>
<dbReference type="Pfam" id="PF07992">
    <property type="entry name" value="Pyr_redox_2"/>
    <property type="match status" value="2"/>
</dbReference>
<dbReference type="Gene3D" id="3.50.50.60">
    <property type="entry name" value="FAD/NAD(P)-binding domain"/>
    <property type="match status" value="2"/>
</dbReference>
<name>A0A917S344_9BACL</name>
<dbReference type="EMBL" id="BMOK01000006">
    <property type="protein sequence ID" value="GGL53389.1"/>
    <property type="molecule type" value="Genomic_DNA"/>
</dbReference>
<reference evidence="7" key="1">
    <citation type="journal article" date="2014" name="Int. J. Syst. Evol. Microbiol.">
        <title>Complete genome sequence of Corynebacterium casei LMG S-19264T (=DSM 44701T), isolated from a smear-ripened cheese.</title>
        <authorList>
            <consortium name="US DOE Joint Genome Institute (JGI-PGF)"/>
            <person name="Walter F."/>
            <person name="Albersmeier A."/>
            <person name="Kalinowski J."/>
            <person name="Ruckert C."/>
        </authorList>
    </citation>
    <scope>NUCLEOTIDE SEQUENCE</scope>
    <source>
        <strain evidence="7">JCM 15325</strain>
    </source>
</reference>
<dbReference type="InterPro" id="IPR009051">
    <property type="entry name" value="Helical_ferredxn"/>
</dbReference>
<keyword evidence="2" id="KW-0560">Oxidoreductase</keyword>
<dbReference type="Proteomes" id="UP000654670">
    <property type="component" value="Unassembled WGS sequence"/>
</dbReference>
<dbReference type="AlphaFoldDB" id="A0A917S344"/>
<dbReference type="PRINTS" id="PR00419">
    <property type="entry name" value="ADXRDTASE"/>
</dbReference>
<evidence type="ECO:0000259" key="5">
    <source>
        <dbReference type="Pfam" id="PF07992"/>
    </source>
</evidence>
<keyword evidence="3" id="KW-0314">Glutamate biosynthesis</keyword>
<evidence type="ECO:0000313" key="8">
    <source>
        <dbReference type="Proteomes" id="UP000654670"/>
    </source>
</evidence>
<dbReference type="InterPro" id="IPR006005">
    <property type="entry name" value="Glut_synth_ssu1"/>
</dbReference>
<dbReference type="GO" id="GO:0051536">
    <property type="term" value="F:iron-sulfur cluster binding"/>
    <property type="evidence" value="ECO:0007669"/>
    <property type="project" value="InterPro"/>
</dbReference>
<keyword evidence="1" id="KW-0028">Amino-acid biosynthesis</keyword>
<evidence type="ECO:0000313" key="7">
    <source>
        <dbReference type="EMBL" id="GGL53389.1"/>
    </source>
</evidence>
<comment type="pathway">
    <text evidence="4">Amino-acid biosynthesis.</text>
</comment>
<dbReference type="SUPFAM" id="SSF46548">
    <property type="entry name" value="alpha-helical ferredoxin"/>
    <property type="match status" value="1"/>
</dbReference>
<dbReference type="Gene3D" id="1.10.1060.10">
    <property type="entry name" value="Alpha-helical ferredoxin"/>
    <property type="match status" value="1"/>
</dbReference>
<dbReference type="PANTHER" id="PTHR43100">
    <property type="entry name" value="GLUTAMATE SYNTHASE [NADPH] SMALL CHAIN"/>
    <property type="match status" value="1"/>
</dbReference>
<protein>
    <submittedName>
        <fullName evidence="7">Glutamate synthase [NADPH] small chain</fullName>
    </submittedName>
</protein>
<dbReference type="PANTHER" id="PTHR43100:SF1">
    <property type="entry name" value="GLUTAMATE SYNTHASE [NADPH] SMALL CHAIN"/>
    <property type="match status" value="1"/>
</dbReference>
<reference evidence="7" key="2">
    <citation type="submission" date="2020-09" db="EMBL/GenBank/DDBJ databases">
        <authorList>
            <person name="Sun Q."/>
            <person name="Ohkuma M."/>
        </authorList>
    </citation>
    <scope>NUCLEOTIDE SEQUENCE</scope>
    <source>
        <strain evidence="7">JCM 15325</strain>
    </source>
</reference>
<sequence length="487" mass="53840">MGQLMGFLNIERKNQKERSPLERVNDWNEYKEAMTEEGARKQAARCMDCGTPYCQVGVTLNRGTSGCPIHNLIPEWNDLVYRGLWKEAYERLAKTNNFPEFTSKACPAPCEGSCTAGFVSDPVSIKSIERAIIDRAFDEGWVVPKPPLRRTGKKVAVIGSGPAGLACADQLNKIGHQVTVFERSDRPGGLLMYGIPSMKIEKDVVDRRIRLLEEEGVTFKTGVDVGKDITAAELKKSFDAVVLCTGAVKHRELPIEGRDLQGIAPAMDYLTASNRHLLYNEPLESDLDACGKRVIVIGGGDTGEDCVATAIRQGCKSVVQFGKHGRLPDRRTEGNPWPEHPNVFSVDYAYEEAEELFGKDPREYYVETDKFTGDENGHVTGLTTGSFKKIEDGRAEQKKWDADLVLIAIGFRGAEDRLFGDFDIEKDPSGRVILADERSYQTSREGIFAAGDARRGATLIVWAIEEGRKAAASVDLYLDGKHSLLKS</sequence>
<dbReference type="InterPro" id="IPR023753">
    <property type="entry name" value="FAD/NAD-binding_dom"/>
</dbReference>
<feature type="domain" description="Dihydroprymidine dehydrogenase" evidence="6">
    <location>
        <begin position="24"/>
        <end position="140"/>
    </location>
</feature>
<feature type="domain" description="FAD/NAD(P)-binding" evidence="5">
    <location>
        <begin position="395"/>
        <end position="467"/>
    </location>
</feature>